<dbReference type="InterPro" id="IPR013986">
    <property type="entry name" value="DExx_box_DNA_helicase_dom_sf"/>
</dbReference>
<dbReference type="Gene3D" id="3.40.50.300">
    <property type="entry name" value="P-loop containing nucleotide triphosphate hydrolases"/>
    <property type="match status" value="2"/>
</dbReference>
<evidence type="ECO:0000259" key="12">
    <source>
        <dbReference type="PROSITE" id="PS51217"/>
    </source>
</evidence>
<keyword evidence="2" id="KW-0547">Nucleotide-binding</keyword>
<dbReference type="PANTHER" id="PTHR11070">
    <property type="entry name" value="UVRD / RECB / PCRA DNA HELICASE FAMILY MEMBER"/>
    <property type="match status" value="1"/>
</dbReference>
<reference evidence="13" key="1">
    <citation type="journal article" date="2014" name="Front. Microbiol.">
        <title>High frequency of phylogenetically diverse reductive dehalogenase-homologous genes in deep subseafloor sedimentary metagenomes.</title>
        <authorList>
            <person name="Kawai M."/>
            <person name="Futagami T."/>
            <person name="Toyoda A."/>
            <person name="Takaki Y."/>
            <person name="Nishi S."/>
            <person name="Hori S."/>
            <person name="Arai W."/>
            <person name="Tsubouchi T."/>
            <person name="Morono Y."/>
            <person name="Uchiyama I."/>
            <person name="Ito T."/>
            <person name="Fujiyama A."/>
            <person name="Inagaki F."/>
            <person name="Takami H."/>
        </authorList>
    </citation>
    <scope>NUCLEOTIDE SEQUENCE</scope>
    <source>
        <strain evidence="13">Expedition CK06-06</strain>
    </source>
</reference>
<gene>
    <name evidence="13" type="ORF">S03H2_01961</name>
</gene>
<dbReference type="CDD" id="cd17932">
    <property type="entry name" value="DEXQc_UvrD"/>
    <property type="match status" value="1"/>
</dbReference>
<dbReference type="Pfam" id="PF13361">
    <property type="entry name" value="UvrD_C"/>
    <property type="match status" value="1"/>
</dbReference>
<comment type="catalytic activity">
    <reaction evidence="10">
        <text>ATP + H2O = ADP + phosphate + H(+)</text>
        <dbReference type="Rhea" id="RHEA:13065"/>
        <dbReference type="ChEBI" id="CHEBI:15377"/>
        <dbReference type="ChEBI" id="CHEBI:15378"/>
        <dbReference type="ChEBI" id="CHEBI:30616"/>
        <dbReference type="ChEBI" id="CHEBI:43474"/>
        <dbReference type="ChEBI" id="CHEBI:456216"/>
        <dbReference type="EC" id="5.6.2.4"/>
    </reaction>
</comment>
<dbReference type="InterPro" id="IPR027417">
    <property type="entry name" value="P-loop_NTPase"/>
</dbReference>
<evidence type="ECO:0000313" key="13">
    <source>
        <dbReference type="EMBL" id="GAH22927.1"/>
    </source>
</evidence>
<evidence type="ECO:0000256" key="1">
    <source>
        <dbReference type="ARBA" id="ARBA00009922"/>
    </source>
</evidence>
<dbReference type="GO" id="GO:0005524">
    <property type="term" value="F:ATP binding"/>
    <property type="evidence" value="ECO:0007669"/>
    <property type="project" value="UniProtKB-KW"/>
</dbReference>
<dbReference type="GO" id="GO:0000725">
    <property type="term" value="P:recombinational repair"/>
    <property type="evidence" value="ECO:0007669"/>
    <property type="project" value="TreeGrafter"/>
</dbReference>
<keyword evidence="4" id="KW-0347">Helicase</keyword>
<evidence type="ECO:0000256" key="4">
    <source>
        <dbReference type="ARBA" id="ARBA00022806"/>
    </source>
</evidence>
<dbReference type="InterPro" id="IPR014017">
    <property type="entry name" value="DNA_helicase_UvrD-like_C"/>
</dbReference>
<keyword evidence="3" id="KW-0378">Hydrolase</keyword>
<protein>
    <recommendedName>
        <fullName evidence="9">DNA 3'-5' helicase</fullName>
        <ecNumber evidence="9">5.6.2.4</ecNumber>
    </recommendedName>
</protein>
<dbReference type="SUPFAM" id="SSF52540">
    <property type="entry name" value="P-loop containing nucleoside triphosphate hydrolases"/>
    <property type="match status" value="1"/>
</dbReference>
<dbReference type="Gene3D" id="1.10.486.10">
    <property type="entry name" value="PCRA, domain 4"/>
    <property type="match status" value="1"/>
</dbReference>
<dbReference type="PROSITE" id="PS51217">
    <property type="entry name" value="UVRD_HELICASE_CTER"/>
    <property type="match status" value="1"/>
</dbReference>
<dbReference type="AlphaFoldDB" id="X1DRX8"/>
<proteinExistence type="inferred from homology"/>
<dbReference type="InterPro" id="IPR000212">
    <property type="entry name" value="DNA_helicase_UvrD/REP"/>
</dbReference>
<keyword evidence="7" id="KW-0413">Isomerase</keyword>
<dbReference type="GO" id="GO:0033202">
    <property type="term" value="C:DNA helicase complex"/>
    <property type="evidence" value="ECO:0007669"/>
    <property type="project" value="TreeGrafter"/>
</dbReference>
<comment type="catalytic activity">
    <reaction evidence="8">
        <text>Couples ATP hydrolysis with the unwinding of duplex DNA by translocating in the 3'-5' direction.</text>
        <dbReference type="EC" id="5.6.2.4"/>
    </reaction>
</comment>
<dbReference type="Pfam" id="PF00580">
    <property type="entry name" value="UvrD-helicase"/>
    <property type="match status" value="1"/>
</dbReference>
<dbReference type="InterPro" id="IPR014016">
    <property type="entry name" value="UvrD-like_ATP-bd"/>
</dbReference>
<accession>X1DRX8</accession>
<evidence type="ECO:0000256" key="7">
    <source>
        <dbReference type="ARBA" id="ARBA00023235"/>
    </source>
</evidence>
<evidence type="ECO:0000256" key="5">
    <source>
        <dbReference type="ARBA" id="ARBA00022840"/>
    </source>
</evidence>
<organism evidence="13">
    <name type="scientific">marine sediment metagenome</name>
    <dbReference type="NCBI Taxonomy" id="412755"/>
    <lineage>
        <taxon>unclassified sequences</taxon>
        <taxon>metagenomes</taxon>
        <taxon>ecological metagenomes</taxon>
    </lineage>
</organism>
<evidence type="ECO:0000259" key="11">
    <source>
        <dbReference type="PROSITE" id="PS51198"/>
    </source>
</evidence>
<feature type="domain" description="UvrD-like helicase ATP-binding" evidence="11">
    <location>
        <begin position="1"/>
        <end position="247"/>
    </location>
</feature>
<dbReference type="PROSITE" id="PS51198">
    <property type="entry name" value="UVRD_HELICASE_ATP_BIND"/>
    <property type="match status" value="1"/>
</dbReference>
<evidence type="ECO:0000256" key="6">
    <source>
        <dbReference type="ARBA" id="ARBA00023125"/>
    </source>
</evidence>
<dbReference type="GO" id="GO:0005829">
    <property type="term" value="C:cytosol"/>
    <property type="evidence" value="ECO:0007669"/>
    <property type="project" value="TreeGrafter"/>
</dbReference>
<dbReference type="Gene3D" id="1.10.10.160">
    <property type="match status" value="1"/>
</dbReference>
<dbReference type="FunFam" id="1.10.486.10:FF:000003">
    <property type="entry name" value="ATP-dependent DNA helicase"/>
    <property type="match status" value="1"/>
</dbReference>
<sequence>MIFQKKINSSNVLAVTFTNKAAQEMKDRIEFISKDISNRKIMKGLWMGTFHSICARILRQEIDILGYDKNFVIYDKGDQLSMIRGCIKTLDLDNKKYSPNIISSIIDKAKNNLEDVEIFEYNALNYYKKIVAKVYTQYQEELFENNALDFNDLILLTVKLFKENPEILENYQNKFRYILVDEYQDINFAQYQLVKLLSEKYNNLFVVGDPDQSIYKFRGADLNNILRFEQDFPHSKVIKLEQNYRSTKVILEGASNLIKHNKNRKEKELWTNKKGGQKIRCYEAASALDEAIFVSQEITKLNKEDSKTFKDFAILYRTNAQSRSFEEIFNKQGIPFRVVGGLRFYERKEVKDILAYLRFIHDQKDGVSFLRIINNAKLGIGKITLSKIEELARKNNLNFHLALKQGLRVIKISRDRKEAINKFSSLIDELNEKKKEIKGSELLIELIRKINYYEELKKEGEFKAQSKIENIKELILAVQEFEVNNEDKSLTAFLEYVALITDIDLYKGEEDVITVMTLHSAKGLEFPVVFITLNPCFKAR</sequence>
<keyword evidence="6" id="KW-0238">DNA-binding</keyword>
<dbReference type="EMBL" id="BARU01000617">
    <property type="protein sequence ID" value="GAH22927.1"/>
    <property type="molecule type" value="Genomic_DNA"/>
</dbReference>
<evidence type="ECO:0000256" key="10">
    <source>
        <dbReference type="ARBA" id="ARBA00048988"/>
    </source>
</evidence>
<feature type="domain" description="UvrD-like helicase C-terminal" evidence="12">
    <location>
        <begin position="248"/>
        <end position="523"/>
    </location>
</feature>
<name>X1DRX8_9ZZZZ</name>
<evidence type="ECO:0000256" key="3">
    <source>
        <dbReference type="ARBA" id="ARBA00022801"/>
    </source>
</evidence>
<dbReference type="PANTHER" id="PTHR11070:SF2">
    <property type="entry name" value="ATP-DEPENDENT DNA HELICASE SRS2"/>
    <property type="match status" value="1"/>
</dbReference>
<dbReference type="GO" id="GO:0043138">
    <property type="term" value="F:3'-5' DNA helicase activity"/>
    <property type="evidence" value="ECO:0007669"/>
    <property type="project" value="UniProtKB-EC"/>
</dbReference>
<evidence type="ECO:0000256" key="8">
    <source>
        <dbReference type="ARBA" id="ARBA00034617"/>
    </source>
</evidence>
<keyword evidence="5" id="KW-0067">ATP-binding</keyword>
<comment type="caution">
    <text evidence="13">The sequence shown here is derived from an EMBL/GenBank/DDBJ whole genome shotgun (WGS) entry which is preliminary data.</text>
</comment>
<dbReference type="EC" id="5.6.2.4" evidence="9"/>
<evidence type="ECO:0000256" key="9">
    <source>
        <dbReference type="ARBA" id="ARBA00034808"/>
    </source>
</evidence>
<dbReference type="GO" id="GO:0003677">
    <property type="term" value="F:DNA binding"/>
    <property type="evidence" value="ECO:0007669"/>
    <property type="project" value="UniProtKB-KW"/>
</dbReference>
<comment type="similarity">
    <text evidence="1">Belongs to the helicase family. UvrD subfamily.</text>
</comment>
<evidence type="ECO:0000256" key="2">
    <source>
        <dbReference type="ARBA" id="ARBA00022741"/>
    </source>
</evidence>
<dbReference type="GO" id="GO:0016787">
    <property type="term" value="F:hydrolase activity"/>
    <property type="evidence" value="ECO:0007669"/>
    <property type="project" value="UniProtKB-KW"/>
</dbReference>